<dbReference type="FunFam" id="1.25.40.20:FF:000021">
    <property type="entry name" value="Poly [ADP-ribose] polymerase"/>
    <property type="match status" value="1"/>
</dbReference>
<name>A0AAX7TTC9_ASTCA</name>
<dbReference type="GO" id="GO:0046872">
    <property type="term" value="F:metal ion binding"/>
    <property type="evidence" value="ECO:0007669"/>
    <property type="project" value="UniProtKB-KW"/>
</dbReference>
<feature type="repeat" description="ANK" evidence="24">
    <location>
        <begin position="395"/>
        <end position="427"/>
    </location>
</feature>
<evidence type="ECO:0000259" key="27">
    <source>
        <dbReference type="PROSITE" id="PS51059"/>
    </source>
</evidence>
<evidence type="ECO:0000313" key="29">
    <source>
        <dbReference type="Proteomes" id="UP000265100"/>
    </source>
</evidence>
<keyword evidence="16" id="KW-0779">Telomere</keyword>
<dbReference type="GO" id="GO:0016779">
    <property type="term" value="F:nucleotidyltransferase activity"/>
    <property type="evidence" value="ECO:0007669"/>
    <property type="project" value="UniProtKB-KW"/>
</dbReference>
<dbReference type="InterPro" id="IPR013761">
    <property type="entry name" value="SAM/pointed_sf"/>
</dbReference>
<dbReference type="Gene3D" id="3.90.228.10">
    <property type="match status" value="1"/>
</dbReference>
<evidence type="ECO:0000256" key="17">
    <source>
        <dbReference type="ARBA" id="ARBA00023027"/>
    </source>
</evidence>
<dbReference type="GO" id="GO:0005634">
    <property type="term" value="C:nucleus"/>
    <property type="evidence" value="ECO:0007669"/>
    <property type="project" value="UniProtKB-SubCell"/>
</dbReference>
<dbReference type="EC" id="2.4.2.-" evidence="25"/>
<feature type="repeat" description="ANK" evidence="24">
    <location>
        <begin position="272"/>
        <end position="304"/>
    </location>
</feature>
<dbReference type="Pfam" id="PF13606">
    <property type="entry name" value="Ank_3"/>
    <property type="match status" value="1"/>
</dbReference>
<keyword evidence="13" id="KW-0013">ADP-ribosylation</keyword>
<dbReference type="InterPro" id="IPR012317">
    <property type="entry name" value="Poly(ADP-ribose)pol_cat_dom"/>
</dbReference>
<dbReference type="Ensembl" id="ENSACLT00000089538.1">
    <property type="protein sequence ID" value="ENSACLP00000059730.1"/>
    <property type="gene ID" value="ENSACLG00000024068.2"/>
</dbReference>
<keyword evidence="11" id="KW-0479">Metal-binding</keyword>
<reference evidence="28" key="3">
    <citation type="submission" date="2025-08" db="UniProtKB">
        <authorList>
            <consortium name="Ensembl"/>
        </authorList>
    </citation>
    <scope>IDENTIFICATION</scope>
</reference>
<reference evidence="29" key="2">
    <citation type="submission" date="2023-03" db="EMBL/GenBank/DDBJ databases">
        <authorList>
            <consortium name="Wellcome Sanger Institute Data Sharing"/>
        </authorList>
    </citation>
    <scope>NUCLEOTIDE SEQUENCE [LARGE SCALE GENOMIC DNA]</scope>
</reference>
<dbReference type="SUPFAM" id="SSF47769">
    <property type="entry name" value="SAM/Pointed domain"/>
    <property type="match status" value="1"/>
</dbReference>
<evidence type="ECO:0000256" key="20">
    <source>
        <dbReference type="ARBA" id="ARBA00023136"/>
    </source>
</evidence>
<dbReference type="Pfam" id="PF00644">
    <property type="entry name" value="PARP"/>
    <property type="match status" value="1"/>
</dbReference>
<feature type="repeat" description="ANK" evidence="24">
    <location>
        <begin position="554"/>
        <end position="586"/>
    </location>
</feature>
<evidence type="ECO:0000256" key="4">
    <source>
        <dbReference type="ARBA" id="ARBA00004574"/>
    </source>
</evidence>
<dbReference type="SMART" id="SM00454">
    <property type="entry name" value="SAM"/>
    <property type="match status" value="1"/>
</dbReference>
<dbReference type="InterPro" id="IPR001660">
    <property type="entry name" value="SAM"/>
</dbReference>
<keyword evidence="12" id="KW-0677">Repeat</keyword>
<dbReference type="GO" id="GO:0003950">
    <property type="term" value="F:NAD+ poly-ADP-ribosyltransferase activity"/>
    <property type="evidence" value="ECO:0007669"/>
    <property type="project" value="UniProtKB-UniRule"/>
</dbReference>
<dbReference type="GO" id="GO:0016055">
    <property type="term" value="P:Wnt signaling pathway"/>
    <property type="evidence" value="ECO:0007669"/>
    <property type="project" value="UniProtKB-KW"/>
</dbReference>
<evidence type="ECO:0000256" key="2">
    <source>
        <dbReference type="ARBA" id="ARBA00004395"/>
    </source>
</evidence>
<evidence type="ECO:0000256" key="1">
    <source>
        <dbReference type="ARBA" id="ARBA00004123"/>
    </source>
</evidence>
<keyword evidence="14" id="KW-0862">Zinc</keyword>
<dbReference type="GeneTree" id="ENSGT00940000156161"/>
<feature type="repeat" description="ANK" evidence="24">
    <location>
        <begin position="121"/>
        <end position="153"/>
    </location>
</feature>
<dbReference type="InterPro" id="IPR036770">
    <property type="entry name" value="Ankyrin_rpt-contain_sf"/>
</dbReference>
<evidence type="ECO:0000313" key="28">
    <source>
        <dbReference type="Ensembl" id="ENSACLP00000059730.1"/>
    </source>
</evidence>
<dbReference type="PROSITE" id="PS50105">
    <property type="entry name" value="SAM_DOMAIN"/>
    <property type="match status" value="1"/>
</dbReference>
<dbReference type="AlphaFoldDB" id="A0AAX7TTC9"/>
<evidence type="ECO:0000256" key="18">
    <source>
        <dbReference type="ARBA" id="ARBA00023034"/>
    </source>
</evidence>
<dbReference type="Gene3D" id="6.20.320.10">
    <property type="match status" value="1"/>
</dbReference>
<gene>
    <name evidence="28" type="primary">TNKS</name>
</gene>
<evidence type="ECO:0000256" key="25">
    <source>
        <dbReference type="RuleBase" id="RU362114"/>
    </source>
</evidence>
<keyword evidence="6" id="KW-0963">Cytoplasm</keyword>
<dbReference type="InterPro" id="IPR002110">
    <property type="entry name" value="Ankyrin_rpt"/>
</dbReference>
<feature type="repeat" description="ANK" evidence="24">
    <location>
        <begin position="587"/>
        <end position="619"/>
    </location>
</feature>
<evidence type="ECO:0000256" key="7">
    <source>
        <dbReference type="ARBA" id="ARBA00022676"/>
    </source>
</evidence>
<dbReference type="Pfam" id="PF00023">
    <property type="entry name" value="Ank"/>
    <property type="match status" value="1"/>
</dbReference>
<keyword evidence="20" id="KW-0472">Membrane</keyword>
<comment type="catalytic activity">
    <reaction evidence="23">
        <text>NAD(+) + (ADP-D-ribosyl)n-acceptor = nicotinamide + (ADP-D-ribosyl)n+1-acceptor + H(+).</text>
        <dbReference type="EC" id="2.4.2.30"/>
    </reaction>
</comment>
<evidence type="ECO:0000256" key="12">
    <source>
        <dbReference type="ARBA" id="ARBA00022737"/>
    </source>
</evidence>
<keyword evidence="29" id="KW-1185">Reference proteome</keyword>
<keyword evidence="15" id="KW-0832">Ubl conjugation</keyword>
<dbReference type="CDD" id="cd01438">
    <property type="entry name" value="tankyrase_like"/>
    <property type="match status" value="1"/>
</dbReference>
<keyword evidence="8 25" id="KW-0808">Transferase</keyword>
<comment type="subcellular location">
    <subcellularLocation>
        <location evidence="4">Chromosome</location>
        <location evidence="4">Telomere</location>
    </subcellularLocation>
    <subcellularLocation>
        <location evidence="3">Cytoplasm</location>
    </subcellularLocation>
    <subcellularLocation>
        <location evidence="2">Golgi apparatus membrane</location>
        <topology evidence="2">Peripheral membrane protein</topology>
    </subcellularLocation>
    <subcellularLocation>
        <location evidence="1">Nucleus</location>
    </subcellularLocation>
</comment>
<proteinExistence type="inferred from homology"/>
<evidence type="ECO:0000259" key="26">
    <source>
        <dbReference type="PROSITE" id="PS50105"/>
    </source>
</evidence>
<evidence type="ECO:0000256" key="6">
    <source>
        <dbReference type="ARBA" id="ARBA00022490"/>
    </source>
</evidence>
<evidence type="ECO:0000256" key="10">
    <source>
        <dbReference type="ARBA" id="ARBA00022695"/>
    </source>
</evidence>
<evidence type="ECO:0000256" key="21">
    <source>
        <dbReference type="ARBA" id="ARBA00023242"/>
    </source>
</evidence>
<protein>
    <recommendedName>
        <fullName evidence="25">Poly [ADP-ribose] polymerase</fullName>
        <shortName evidence="25">PARP</shortName>
        <ecNumber evidence="25">2.4.2.-</ecNumber>
    </recommendedName>
</protein>
<dbReference type="PANTHER" id="PTHR24171">
    <property type="entry name" value="ANKYRIN REPEAT DOMAIN-CONTAINING PROTEIN 39-RELATED"/>
    <property type="match status" value="1"/>
</dbReference>
<dbReference type="Gene3D" id="1.10.150.50">
    <property type="entry name" value="Transcription Factor, Ets-1"/>
    <property type="match status" value="1"/>
</dbReference>
<feature type="domain" description="PARP catalytic" evidence="27">
    <location>
        <begin position="859"/>
        <end position="1064"/>
    </location>
</feature>
<evidence type="ECO:0000256" key="15">
    <source>
        <dbReference type="ARBA" id="ARBA00022843"/>
    </source>
</evidence>
<feature type="repeat" description="ANK" evidence="24">
    <location>
        <begin position="359"/>
        <end position="394"/>
    </location>
</feature>
<feature type="repeat" description="ANK" evidence="24">
    <location>
        <begin position="674"/>
        <end position="706"/>
    </location>
</feature>
<keyword evidence="9" id="KW-0879">Wnt signaling pathway</keyword>
<dbReference type="Pfam" id="PF07647">
    <property type="entry name" value="SAM_2"/>
    <property type="match status" value="1"/>
</dbReference>
<evidence type="ECO:0000256" key="16">
    <source>
        <dbReference type="ARBA" id="ARBA00022895"/>
    </source>
</evidence>
<dbReference type="Proteomes" id="UP000265100">
    <property type="component" value="Chromosome 7"/>
</dbReference>
<dbReference type="CDD" id="cd09524">
    <property type="entry name" value="SAM_tankyrase1_2"/>
    <property type="match status" value="1"/>
</dbReference>
<evidence type="ECO:0000256" key="13">
    <source>
        <dbReference type="ARBA" id="ARBA00022765"/>
    </source>
</evidence>
<dbReference type="FunFam" id="3.90.228.10:FF:000001">
    <property type="entry name" value="Poly [ADP-ribose] polymerase tankyrase-2"/>
    <property type="match status" value="1"/>
</dbReference>
<comment type="similarity">
    <text evidence="22">Belongs to the ARTD/PARP family.</text>
</comment>
<feature type="repeat" description="ANK" evidence="24">
    <location>
        <begin position="239"/>
        <end position="271"/>
    </location>
</feature>
<dbReference type="PROSITE" id="PS51059">
    <property type="entry name" value="PARP_CATALYTIC"/>
    <property type="match status" value="1"/>
</dbReference>
<keyword evidence="5" id="KW-0158">Chromosome</keyword>
<dbReference type="GO" id="GO:0000781">
    <property type="term" value="C:chromosome, telomeric region"/>
    <property type="evidence" value="ECO:0007669"/>
    <property type="project" value="UniProtKB-SubCell"/>
</dbReference>
<dbReference type="SUPFAM" id="SSF48403">
    <property type="entry name" value="Ankyrin repeat"/>
    <property type="match status" value="3"/>
</dbReference>
<keyword evidence="10" id="KW-0548">Nucleotidyltransferase</keyword>
<feature type="repeat" description="ANK" evidence="24">
    <location>
        <begin position="88"/>
        <end position="120"/>
    </location>
</feature>
<evidence type="ECO:0000256" key="23">
    <source>
        <dbReference type="ARBA" id="ARBA00033987"/>
    </source>
</evidence>
<evidence type="ECO:0000256" key="5">
    <source>
        <dbReference type="ARBA" id="ARBA00022454"/>
    </source>
</evidence>
<feature type="repeat" description="ANK" evidence="24">
    <location>
        <begin position="521"/>
        <end position="553"/>
    </location>
</feature>
<dbReference type="Pfam" id="PF13637">
    <property type="entry name" value="Ank_4"/>
    <property type="match status" value="1"/>
</dbReference>
<dbReference type="Gene3D" id="1.25.40.20">
    <property type="entry name" value="Ankyrin repeat-containing domain"/>
    <property type="match status" value="5"/>
</dbReference>
<evidence type="ECO:0000256" key="8">
    <source>
        <dbReference type="ARBA" id="ARBA00022679"/>
    </source>
</evidence>
<dbReference type="SMART" id="SM00248">
    <property type="entry name" value="ANK"/>
    <property type="match status" value="15"/>
</dbReference>
<dbReference type="PRINTS" id="PR01415">
    <property type="entry name" value="ANKYRIN"/>
</dbReference>
<sequence>RQTPSCPPRPVAPLTLSGANGSFRELFEACRNGDVSRVKKLVDAVNVSAKDMAGRKSTPLHFAAGFGRKDVVDHLLQTGANVHARDDGGLIPLHNACSFGHSEVVSLLLCQGADPNARDNWNYTPLHEAAIKGKIDVCIVLLQHGADPNIRNTDGKSALDLAEPSAKAVLTGQFPVCPLNAASGNEEKLMALLTPLNVNCHASDGRKSTPLHLAAGYNRVRIVQLLLQHGADVHAKDKGGLVPLHNACSYGHYEVTELLLKHGACVNAMDLWQFTPLHEAASKNRVEVCSLLLSHGADPTLLNCHSKSSVDMAPTPELKERLTYEFKGHSLLQAAREADMAKAKKTLALEIINFKHPHTHETALHCAVASPHPKRKQVTELLLRKGANVNEKNKDFMTPLHVAAERAHNDIMEVLQKHGAKVNALDTLGQTALHRAALAGHLQTCRLLLGYGADASLVSLQGFTAAQMGNEAVQQILNENVPVRNSDVDYRLLEAAKAGDLDTVKSLCTAQNVNCRDLEGRHSTPLHFAAGYNRVSVVEYLLHHGADVHAKDKGGLVPLHNACSYGHFEVAELLVRHGASVNVADLWKFTPLHEAAAKGKYEICKLLLKHGADPTKKNRDGNTPLDLVKDGDTDIQDLLRGDAALLDAAKKGCLARVQKLCSPDNINCRDTQGRNSTPLHLAAGYNNLEVAEYLLEHGADVNAQDKGGLIPLHNAASYGADDIRALLIDAMPPDALPSCLKPLATVVSVCTQYRHRCCLCVESDEVLIAEFISVFNLKLNFLKSLGLEHLRDIFQREQISLDVLADMGHEELKEIGINAYGHRHKLIKGIERLLGGQQGANPYLTFHCSSQGTMLIDLQPDDKEFQSVEEELQSTIREHRDGGNAGGVFSRYNIIKIQKVVNKKLRERYTHRQKEIADENHNHHNERMLFHGSPFINAIIHKGFDERHAYIGGMFGAGIYFAENSSKSNQYVYGIGGGTGCPTHKDRSCYICHRQMLFCRVTLGKSFLQFSAMKMAHAPPGHHSVIGRPSVNGLAYAEYVIYRGEQAYPEYLITYQIVKPESLATPAATAEQKS</sequence>
<dbReference type="FunFam" id="1.25.40.20:FF:000010">
    <property type="entry name" value="Poly [ADP-ribose] polymerase"/>
    <property type="match status" value="1"/>
</dbReference>
<evidence type="ECO:0000256" key="14">
    <source>
        <dbReference type="ARBA" id="ARBA00022833"/>
    </source>
</evidence>
<dbReference type="PROSITE" id="PS50297">
    <property type="entry name" value="ANK_REP_REGION"/>
    <property type="match status" value="13"/>
</dbReference>
<evidence type="ECO:0000256" key="11">
    <source>
        <dbReference type="ARBA" id="ARBA00022723"/>
    </source>
</evidence>
<keyword evidence="19 24" id="KW-0040">ANK repeat</keyword>
<feature type="repeat" description="ANK" evidence="24">
    <location>
        <begin position="206"/>
        <end position="238"/>
    </location>
</feature>
<evidence type="ECO:0000256" key="22">
    <source>
        <dbReference type="ARBA" id="ARBA00024347"/>
    </source>
</evidence>
<dbReference type="SUPFAM" id="SSF56399">
    <property type="entry name" value="ADP-ribosylation"/>
    <property type="match status" value="1"/>
</dbReference>
<reference evidence="28" key="4">
    <citation type="submission" date="2025-09" db="UniProtKB">
        <authorList>
            <consortium name="Ensembl"/>
        </authorList>
    </citation>
    <scope>IDENTIFICATION</scope>
</reference>
<evidence type="ECO:0000256" key="3">
    <source>
        <dbReference type="ARBA" id="ARBA00004496"/>
    </source>
</evidence>
<keyword evidence="17 25" id="KW-0520">NAD</keyword>
<keyword evidence="18" id="KW-0333">Golgi apparatus</keyword>
<reference evidence="28 29" key="1">
    <citation type="submission" date="2018-05" db="EMBL/GenBank/DDBJ databases">
        <authorList>
            <person name="Datahose"/>
        </authorList>
    </citation>
    <scope>NUCLEOTIDE SEQUENCE</scope>
</reference>
<dbReference type="PROSITE" id="PS50088">
    <property type="entry name" value="ANK_REPEAT"/>
    <property type="match status" value="13"/>
</dbReference>
<keyword evidence="21" id="KW-0539">Nucleus</keyword>
<dbReference type="FunFam" id="1.25.40.20:FF:000345">
    <property type="entry name" value="Poly [ADP-ribose] polymerase"/>
    <property type="match status" value="1"/>
</dbReference>
<feature type="domain" description="SAM" evidence="26">
    <location>
        <begin position="780"/>
        <end position="836"/>
    </location>
</feature>
<evidence type="ECO:0000256" key="9">
    <source>
        <dbReference type="ARBA" id="ARBA00022687"/>
    </source>
</evidence>
<dbReference type="FunFam" id="1.25.40.20:FF:000009">
    <property type="entry name" value="Poly [ADP-ribose] polymerase"/>
    <property type="match status" value="1"/>
</dbReference>
<organism evidence="28 29">
    <name type="scientific">Astatotilapia calliptera</name>
    <name type="common">Eastern happy</name>
    <name type="synonym">Chromis callipterus</name>
    <dbReference type="NCBI Taxonomy" id="8154"/>
    <lineage>
        <taxon>Eukaryota</taxon>
        <taxon>Metazoa</taxon>
        <taxon>Chordata</taxon>
        <taxon>Craniata</taxon>
        <taxon>Vertebrata</taxon>
        <taxon>Euteleostomi</taxon>
        <taxon>Actinopterygii</taxon>
        <taxon>Neopterygii</taxon>
        <taxon>Teleostei</taxon>
        <taxon>Neoteleostei</taxon>
        <taxon>Acanthomorphata</taxon>
        <taxon>Ovalentaria</taxon>
        <taxon>Cichlomorphae</taxon>
        <taxon>Cichliformes</taxon>
        <taxon>Cichlidae</taxon>
        <taxon>African cichlids</taxon>
        <taxon>Pseudocrenilabrinae</taxon>
        <taxon>Haplochromini</taxon>
        <taxon>Astatotilapia</taxon>
    </lineage>
</organism>
<accession>A0AAX7TTC9</accession>
<dbReference type="FunFam" id="1.10.150.50:FF:000012">
    <property type="entry name" value="Poly [ADP-ribose] polymerase"/>
    <property type="match status" value="1"/>
</dbReference>
<evidence type="ECO:0000256" key="24">
    <source>
        <dbReference type="PROSITE-ProRule" id="PRU00023"/>
    </source>
</evidence>
<keyword evidence="7 25" id="KW-0328">Glycosyltransferase</keyword>
<feature type="repeat" description="ANK" evidence="24">
    <location>
        <begin position="428"/>
        <end position="460"/>
    </location>
</feature>
<dbReference type="Pfam" id="PF12796">
    <property type="entry name" value="Ank_2"/>
    <property type="match status" value="5"/>
</dbReference>
<dbReference type="FunFam" id="1.25.40.20:FF:000024">
    <property type="entry name" value="Poly [ADP-ribose] polymerase"/>
    <property type="match status" value="1"/>
</dbReference>
<evidence type="ECO:0000256" key="19">
    <source>
        <dbReference type="ARBA" id="ARBA00023043"/>
    </source>
</evidence>
<feature type="repeat" description="ANK" evidence="24">
    <location>
        <begin position="55"/>
        <end position="87"/>
    </location>
</feature>
<dbReference type="GO" id="GO:0000139">
    <property type="term" value="C:Golgi membrane"/>
    <property type="evidence" value="ECO:0007669"/>
    <property type="project" value="UniProtKB-SubCell"/>
</dbReference>